<protein>
    <submittedName>
        <fullName evidence="2">Uncharacterized protein</fullName>
    </submittedName>
</protein>
<name>A0AAE1WUM5_9LAMI</name>
<feature type="transmembrane region" description="Helical" evidence="1">
    <location>
        <begin position="100"/>
        <end position="123"/>
    </location>
</feature>
<gene>
    <name evidence="2" type="ORF">Sango_1090100</name>
</gene>
<dbReference type="EMBL" id="JACGWL010000006">
    <property type="protein sequence ID" value="KAK4399840.1"/>
    <property type="molecule type" value="Genomic_DNA"/>
</dbReference>
<reference evidence="2" key="1">
    <citation type="submission" date="2020-06" db="EMBL/GenBank/DDBJ databases">
        <authorList>
            <person name="Li T."/>
            <person name="Hu X."/>
            <person name="Zhang T."/>
            <person name="Song X."/>
            <person name="Zhang H."/>
            <person name="Dai N."/>
            <person name="Sheng W."/>
            <person name="Hou X."/>
            <person name="Wei L."/>
        </authorList>
    </citation>
    <scope>NUCLEOTIDE SEQUENCE</scope>
    <source>
        <strain evidence="2">K16</strain>
        <tissue evidence="2">Leaf</tissue>
    </source>
</reference>
<evidence type="ECO:0000313" key="2">
    <source>
        <dbReference type="EMBL" id="KAK4399840.1"/>
    </source>
</evidence>
<dbReference type="AlphaFoldDB" id="A0AAE1WUM5"/>
<keyword evidence="1" id="KW-0812">Transmembrane</keyword>
<comment type="caution">
    <text evidence="2">The sequence shown here is derived from an EMBL/GenBank/DDBJ whole genome shotgun (WGS) entry which is preliminary data.</text>
</comment>
<reference evidence="2" key="2">
    <citation type="journal article" date="2024" name="Plant">
        <title>Genomic evolution and insights into agronomic trait innovations of Sesamum species.</title>
        <authorList>
            <person name="Miao H."/>
            <person name="Wang L."/>
            <person name="Qu L."/>
            <person name="Liu H."/>
            <person name="Sun Y."/>
            <person name="Le M."/>
            <person name="Wang Q."/>
            <person name="Wei S."/>
            <person name="Zheng Y."/>
            <person name="Lin W."/>
            <person name="Duan Y."/>
            <person name="Cao H."/>
            <person name="Xiong S."/>
            <person name="Wang X."/>
            <person name="Wei L."/>
            <person name="Li C."/>
            <person name="Ma Q."/>
            <person name="Ju M."/>
            <person name="Zhao R."/>
            <person name="Li G."/>
            <person name="Mu C."/>
            <person name="Tian Q."/>
            <person name="Mei H."/>
            <person name="Zhang T."/>
            <person name="Gao T."/>
            <person name="Zhang H."/>
        </authorList>
    </citation>
    <scope>NUCLEOTIDE SEQUENCE</scope>
    <source>
        <strain evidence="2">K16</strain>
    </source>
</reference>
<keyword evidence="3" id="KW-1185">Reference proteome</keyword>
<accession>A0AAE1WUM5</accession>
<dbReference type="PANTHER" id="PTHR46616:SF11">
    <property type="entry name" value="E3 UBIQUITIN-PROTEIN LIGASE RNF182-LIKE"/>
    <property type="match status" value="1"/>
</dbReference>
<keyword evidence="1" id="KW-0472">Membrane</keyword>
<evidence type="ECO:0000256" key="1">
    <source>
        <dbReference type="SAM" id="Phobius"/>
    </source>
</evidence>
<evidence type="ECO:0000313" key="3">
    <source>
        <dbReference type="Proteomes" id="UP001289374"/>
    </source>
</evidence>
<organism evidence="2 3">
    <name type="scientific">Sesamum angolense</name>
    <dbReference type="NCBI Taxonomy" id="2727404"/>
    <lineage>
        <taxon>Eukaryota</taxon>
        <taxon>Viridiplantae</taxon>
        <taxon>Streptophyta</taxon>
        <taxon>Embryophyta</taxon>
        <taxon>Tracheophyta</taxon>
        <taxon>Spermatophyta</taxon>
        <taxon>Magnoliopsida</taxon>
        <taxon>eudicotyledons</taxon>
        <taxon>Gunneridae</taxon>
        <taxon>Pentapetalae</taxon>
        <taxon>asterids</taxon>
        <taxon>lamiids</taxon>
        <taxon>Lamiales</taxon>
        <taxon>Pedaliaceae</taxon>
        <taxon>Sesamum</taxon>
    </lineage>
</organism>
<sequence length="135" mass="15357">MVESRNLDRAKSPTLVCQDCQQEWSLRCNSNTGDCNSSTAFKMLHQLGCSCSCNNDSFSIERLNMSFHKSLDLSFRITAKFLLVILLFLLIFALPTSAAILMLYLVSTILFVVPAFLVLYFAYPALDWLQRQTRT</sequence>
<keyword evidence="1" id="KW-1133">Transmembrane helix</keyword>
<dbReference type="PANTHER" id="PTHR46616">
    <property type="entry name" value="UBIQUITIN-PROTEIN LIGASE"/>
    <property type="match status" value="1"/>
</dbReference>
<proteinExistence type="predicted"/>
<feature type="transmembrane region" description="Helical" evidence="1">
    <location>
        <begin position="73"/>
        <end position="94"/>
    </location>
</feature>
<dbReference type="Proteomes" id="UP001289374">
    <property type="component" value="Unassembled WGS sequence"/>
</dbReference>